<dbReference type="PANTHER" id="PTHR32347:SF29">
    <property type="entry name" value="UPF0194 MEMBRANE PROTEIN YBHG"/>
    <property type="match status" value="1"/>
</dbReference>
<organism evidence="5 6">
    <name type="scientific">Seongchinamella sediminis</name>
    <dbReference type="NCBI Taxonomy" id="2283635"/>
    <lineage>
        <taxon>Bacteria</taxon>
        <taxon>Pseudomonadati</taxon>
        <taxon>Pseudomonadota</taxon>
        <taxon>Gammaproteobacteria</taxon>
        <taxon>Cellvibrionales</taxon>
        <taxon>Halieaceae</taxon>
        <taxon>Seongchinamella</taxon>
    </lineage>
</organism>
<dbReference type="InterPro" id="IPR059052">
    <property type="entry name" value="HH_YbhG-like"/>
</dbReference>
<gene>
    <name evidence="5" type="ORF">DWB85_02145</name>
</gene>
<dbReference type="OrthoDB" id="8558741at2"/>
<dbReference type="AlphaFoldDB" id="A0A3L7E133"/>
<dbReference type="GO" id="GO:0030313">
    <property type="term" value="C:cell envelope"/>
    <property type="evidence" value="ECO:0007669"/>
    <property type="project" value="UniProtKB-SubCell"/>
</dbReference>
<dbReference type="PANTHER" id="PTHR32347">
    <property type="entry name" value="EFFLUX SYSTEM COMPONENT YKNX-RELATED"/>
    <property type="match status" value="1"/>
</dbReference>
<name>A0A3L7E133_9GAMM</name>
<dbReference type="Pfam" id="PF25881">
    <property type="entry name" value="HH_YBHG"/>
    <property type="match status" value="1"/>
</dbReference>
<evidence type="ECO:0000256" key="1">
    <source>
        <dbReference type="ARBA" id="ARBA00004196"/>
    </source>
</evidence>
<evidence type="ECO:0000256" key="2">
    <source>
        <dbReference type="ARBA" id="ARBA00023054"/>
    </source>
</evidence>
<accession>A0A3L7E133</accession>
<evidence type="ECO:0000256" key="3">
    <source>
        <dbReference type="SAM" id="Coils"/>
    </source>
</evidence>
<keyword evidence="6" id="KW-1185">Reference proteome</keyword>
<comment type="caution">
    <text evidence="5">The sequence shown here is derived from an EMBL/GenBank/DDBJ whole genome shotgun (WGS) entry which is preliminary data.</text>
</comment>
<sequence>MVTACGDHSADQALGTLERDRVILKATDNEIITAQPVPEGTLVTAGTLLVQLDDSRQKAIVARARAEVGRAAAQLDELRNGARPEDIAAATARVAGARATLVEANANYQRAVSLVQQQLAAQAQLDRALASRDAAEANLESAEEELLRLTNGTRKEQLDAGAAALQAAEAQLALEQHRLSELSVVATRDAYLDSLPWNVGERVNLGATLAVMLAGDQPFARVYVPEPWRARLRVGDEYPVQIDGLDKLYSGKLRWIATDPAFTPYYALNASDRARLVYLAEFDLQEGADLPTGVPVQVLLTDKVNGAAREGALGHKVNGAAREGALGHKVNGVAREGALGDD</sequence>
<evidence type="ECO:0000313" key="6">
    <source>
        <dbReference type="Proteomes" id="UP000265509"/>
    </source>
</evidence>
<proteinExistence type="predicted"/>
<dbReference type="Gene3D" id="1.10.287.470">
    <property type="entry name" value="Helix hairpin bin"/>
    <property type="match status" value="1"/>
</dbReference>
<keyword evidence="2 3" id="KW-0175">Coiled coil</keyword>
<dbReference type="Proteomes" id="UP000265509">
    <property type="component" value="Unassembled WGS sequence"/>
</dbReference>
<feature type="coiled-coil region" evidence="3">
    <location>
        <begin position="125"/>
        <end position="152"/>
    </location>
</feature>
<reference evidence="5 6" key="1">
    <citation type="submission" date="2018-07" db="EMBL/GenBank/DDBJ databases">
        <title>Halioglobus sp. genome submission.</title>
        <authorList>
            <person name="Ye M.-Q."/>
            <person name="Du Z.-J."/>
        </authorList>
    </citation>
    <scope>NUCLEOTIDE SEQUENCE [LARGE SCALE GENOMIC DNA]</scope>
    <source>
        <strain evidence="5 6">U0301</strain>
    </source>
</reference>
<feature type="domain" description="YbhG-like alpha-helical hairpin" evidence="4">
    <location>
        <begin position="52"/>
        <end position="177"/>
    </location>
</feature>
<protein>
    <submittedName>
        <fullName evidence="5">HlyD family efflux transporter periplasmic adaptor subunit</fullName>
    </submittedName>
</protein>
<comment type="subcellular location">
    <subcellularLocation>
        <location evidence="1">Cell envelope</location>
    </subcellularLocation>
</comment>
<dbReference type="Gene3D" id="2.40.50.100">
    <property type="match status" value="1"/>
</dbReference>
<dbReference type="InterPro" id="IPR050465">
    <property type="entry name" value="UPF0194_transport"/>
</dbReference>
<evidence type="ECO:0000313" key="5">
    <source>
        <dbReference type="EMBL" id="RLQ23567.1"/>
    </source>
</evidence>
<dbReference type="EMBL" id="QRAN01000002">
    <property type="protein sequence ID" value="RLQ23567.1"/>
    <property type="molecule type" value="Genomic_DNA"/>
</dbReference>
<evidence type="ECO:0000259" key="4">
    <source>
        <dbReference type="Pfam" id="PF25881"/>
    </source>
</evidence>